<feature type="domain" description="Phage tail tape measure protein" evidence="4">
    <location>
        <begin position="158"/>
        <end position="310"/>
    </location>
</feature>
<evidence type="ECO:0000256" key="1">
    <source>
        <dbReference type="ARBA" id="ARBA00022612"/>
    </source>
</evidence>
<name>A0ABT1YU15_9BACL</name>
<keyword evidence="3" id="KW-0472">Membrane</keyword>
<dbReference type="EMBL" id="JANQBD010000037">
    <property type="protein sequence ID" value="MCR8636185.1"/>
    <property type="molecule type" value="Genomic_DNA"/>
</dbReference>
<evidence type="ECO:0000256" key="2">
    <source>
        <dbReference type="SAM" id="MobiDB-lite"/>
    </source>
</evidence>
<comment type="caution">
    <text evidence="5">The sequence shown here is derived from an EMBL/GenBank/DDBJ whole genome shotgun (WGS) entry which is preliminary data.</text>
</comment>
<dbReference type="Proteomes" id="UP001300012">
    <property type="component" value="Unassembled WGS sequence"/>
</dbReference>
<keyword evidence="3" id="KW-1133">Transmembrane helix</keyword>
<evidence type="ECO:0000313" key="5">
    <source>
        <dbReference type="EMBL" id="MCR8636185.1"/>
    </source>
</evidence>
<feature type="region of interest" description="Disordered" evidence="2">
    <location>
        <begin position="739"/>
        <end position="762"/>
    </location>
</feature>
<evidence type="ECO:0000259" key="4">
    <source>
        <dbReference type="Pfam" id="PF10145"/>
    </source>
</evidence>
<feature type="transmembrane region" description="Helical" evidence="3">
    <location>
        <begin position="449"/>
        <end position="473"/>
    </location>
</feature>
<feature type="compositionally biased region" description="Polar residues" evidence="2">
    <location>
        <begin position="739"/>
        <end position="749"/>
    </location>
</feature>
<evidence type="ECO:0000313" key="6">
    <source>
        <dbReference type="Proteomes" id="UP001300012"/>
    </source>
</evidence>
<dbReference type="RefSeq" id="WP_258217714.1">
    <property type="nucleotide sequence ID" value="NZ_JANQBD010000037.1"/>
</dbReference>
<feature type="transmembrane region" description="Helical" evidence="3">
    <location>
        <begin position="479"/>
        <end position="500"/>
    </location>
</feature>
<reference evidence="5 6" key="1">
    <citation type="submission" date="2022-08" db="EMBL/GenBank/DDBJ databases">
        <title>Paenibacillus endoradicis sp. nov., Paenibacillus radicibacter sp. nov and Paenibacillus pararadicis sp. nov., three cold-adapted plant growth-promoting bacteria isolated from root of Larix gmelinii in Great Khingan.</title>
        <authorList>
            <person name="Xue H."/>
        </authorList>
    </citation>
    <scope>NUCLEOTIDE SEQUENCE [LARGE SCALE GENOMIC DNA]</scope>
    <source>
        <strain evidence="5 6">N5-1-1-5</strain>
    </source>
</reference>
<feature type="transmembrane region" description="Helical" evidence="3">
    <location>
        <begin position="532"/>
        <end position="551"/>
    </location>
</feature>
<sequence length="811" mass="86976">MATNITSNLTQILNNKSLDIQFNHNFLEVNNNLTEINQHFTDVNNHFLEVDNSLTEVNHHYNQFIQTTNNAAASTNKATSKFAQLGESLSKVSQLIGKGLTSAMMAIGTASWDAATQATESMNIIRTSTGATGEQLNGLMESYNKVGSQVPDKLGSVATVIADVSRKTGATGSVLEDMSKKIMDLSSLTKISSATISSSLTGTMQNWGIGAEQGSEMFDKMYFLSQKTGLGVNTLADKMTKFGGPMRQLGFDFDTSAALIGQWTKQGLDADMVLGSYTTALGNMSKVGVKDTQQALNIAMNKIKQAGTTAQANKLSIEAFGESSGPAMAAAIREGRLELGTMLQEMANSNGIIGTTAKDTETLGDKFGSLKNEIMIALAPLGKQLMSIVEKAFPAIEKIAALLKGGLQRALPHIEKFSSVVGSVLLDALNQVSNGIDFFIQNIDVLGPAVGVLALAFGVGLAASLWSVAVAGWAAIAPLLPFIAVGVILAAYITALAYMWKTNMFGIRDQTQIVFNYVQGLFDRFSAYISSIMPYIQQILSIVWPIIRAMWVNELTILWLIIQSSFTAIWDTIVWTLTNIYNFVNIMFTYTTGIFKAFLQFITGDFTGAWQTYRDTFIAVWEAIKTYFSEAMSGFINIGADLINGIITGIRNAFPNLWNSVISVGQGMKDAITGFLRISSPSKVMMEVGFWTTEGLADGLEDGEGRVLGSSQKVANAVKEPYTASLTESALPPFAAQGASLSPTYGPPTQASPTASSLAGPSSSALSFSPTINITMNGDSPTAAQDIAERVKQTIQEVFESASRRQGIVGV</sequence>
<feature type="transmembrane region" description="Helical" evidence="3">
    <location>
        <begin position="557"/>
        <end position="577"/>
    </location>
</feature>
<organism evidence="5 6">
    <name type="scientific">Paenibacillus radicis</name>
    <name type="common">ex Xue et al. 2023</name>
    <dbReference type="NCBI Taxonomy" id="2972489"/>
    <lineage>
        <taxon>Bacteria</taxon>
        <taxon>Bacillati</taxon>
        <taxon>Bacillota</taxon>
        <taxon>Bacilli</taxon>
        <taxon>Bacillales</taxon>
        <taxon>Paenibacillaceae</taxon>
        <taxon>Paenibacillus</taxon>
    </lineage>
</organism>
<protein>
    <submittedName>
        <fullName evidence="5">Phage tail tape measure protein</fullName>
    </submittedName>
</protein>
<dbReference type="Pfam" id="PF10145">
    <property type="entry name" value="PhageMin_Tail"/>
    <property type="match status" value="1"/>
</dbReference>
<evidence type="ECO:0000256" key="3">
    <source>
        <dbReference type="SAM" id="Phobius"/>
    </source>
</evidence>
<gene>
    <name evidence="5" type="ORF">NV381_33865</name>
</gene>
<feature type="compositionally biased region" description="Low complexity" evidence="2">
    <location>
        <begin position="751"/>
        <end position="762"/>
    </location>
</feature>
<keyword evidence="6" id="KW-1185">Reference proteome</keyword>
<dbReference type="PANTHER" id="PTHR37813:SF1">
    <property type="entry name" value="FELS-2 PROPHAGE PROTEIN"/>
    <property type="match status" value="1"/>
</dbReference>
<dbReference type="PANTHER" id="PTHR37813">
    <property type="entry name" value="FELS-2 PROPHAGE PROTEIN"/>
    <property type="match status" value="1"/>
</dbReference>
<keyword evidence="3" id="KW-0812">Transmembrane</keyword>
<accession>A0ABT1YU15</accession>
<dbReference type="InterPro" id="IPR010090">
    <property type="entry name" value="Phage_tape_meas"/>
</dbReference>
<dbReference type="Gene3D" id="1.10.287.950">
    <property type="entry name" value="Methyl-accepting chemotaxis protein"/>
    <property type="match status" value="1"/>
</dbReference>
<proteinExistence type="predicted"/>
<keyword evidence="1" id="KW-1188">Viral release from host cell</keyword>